<reference evidence="1" key="1">
    <citation type="submission" date="2022-04" db="EMBL/GenBank/DDBJ databases">
        <title>Jade perch genome.</title>
        <authorList>
            <person name="Chao B."/>
        </authorList>
    </citation>
    <scope>NUCLEOTIDE SEQUENCE</scope>
    <source>
        <strain evidence="1">CB-2022</strain>
    </source>
</reference>
<dbReference type="Proteomes" id="UP000831701">
    <property type="component" value="Chromosome 13"/>
</dbReference>
<sequence length="665" mass="72773">MEHQLQQNNICGVWKGLKTISGFKEPKSQPVGDQGLLLTTHQVRNALKKNRARKAAGPDGISSRLLKSCADQLCGIFGYHVQPEPEAGESATTLEDVLHRPSAKDTSPQGAQQLQAGSSDVSSDEDAGETGPRPICARWALSRIGFSAALVLRRESVLAPFLFTLYTADFSYNTPSCHLQKFSDDSAVVGLITDRGRQRVQRTYSGLCRTCACGTTSRSTPGKTKELVVDVHAGVASRERQGLSSGTFYDSVVASAIFYGIVCWASSITDRDRRRMDRLVRRASSVLGCPLDSVEVVGNGRMMAKLSSLLNNTSHPLQDTLTALGSSFSERLLHPRCVKERHILSLYSVQRRSFNTAATESGPDVSQDTADPEDGVSYASVTYTKKSNSKAQKVTVEDVGQYTCRQFRSGQQQGEGSQVYLSVINMNEQKEDDKVTLNCSVSSSDQCRHTVKWLYEGKDVDKDNKDLQTSQPGCYTTVSFLTSHHIYTSRLNLFTCEVTYGHTGKVQLFPFRLQSSGDTQTPTTKPTTTPEHSTAGTTTTGANEPSTNLQDMWWLFVVMAVVLVALLITVVVVIKRRRAKGNKSRMNGRVELTSNPAETRSAPETGQDTADPEDGVSYASISFTKKRNSKAKVRRKNDDDEGDAVTYTTVKASSTDPNNLYATVS</sequence>
<keyword evidence="2" id="KW-1185">Reference proteome</keyword>
<evidence type="ECO:0000313" key="1">
    <source>
        <dbReference type="EMBL" id="KAI3363870.1"/>
    </source>
</evidence>
<name>A0ACB8W8A3_9TELE</name>
<gene>
    <name evidence="1" type="ORF">L3Q82_001469</name>
</gene>
<evidence type="ECO:0000313" key="2">
    <source>
        <dbReference type="Proteomes" id="UP000831701"/>
    </source>
</evidence>
<proteinExistence type="predicted"/>
<protein>
    <submittedName>
        <fullName evidence="1">Uncharacterized protein</fullName>
    </submittedName>
</protein>
<organism evidence="1 2">
    <name type="scientific">Scortum barcoo</name>
    <name type="common">barcoo grunter</name>
    <dbReference type="NCBI Taxonomy" id="214431"/>
    <lineage>
        <taxon>Eukaryota</taxon>
        <taxon>Metazoa</taxon>
        <taxon>Chordata</taxon>
        <taxon>Craniata</taxon>
        <taxon>Vertebrata</taxon>
        <taxon>Euteleostomi</taxon>
        <taxon>Actinopterygii</taxon>
        <taxon>Neopterygii</taxon>
        <taxon>Teleostei</taxon>
        <taxon>Neoteleostei</taxon>
        <taxon>Acanthomorphata</taxon>
        <taxon>Eupercaria</taxon>
        <taxon>Centrarchiformes</taxon>
        <taxon>Terapontoidei</taxon>
        <taxon>Terapontidae</taxon>
        <taxon>Scortum</taxon>
    </lineage>
</organism>
<accession>A0ACB8W8A3</accession>
<dbReference type="EMBL" id="CM041543">
    <property type="protein sequence ID" value="KAI3363870.1"/>
    <property type="molecule type" value="Genomic_DNA"/>
</dbReference>
<comment type="caution">
    <text evidence="1">The sequence shown here is derived from an EMBL/GenBank/DDBJ whole genome shotgun (WGS) entry which is preliminary data.</text>
</comment>